<accession>A0A0M4N899</accession>
<protein>
    <submittedName>
        <fullName evidence="1">Uncharacterized protein</fullName>
    </submittedName>
</protein>
<gene>
    <name evidence="1" type="ORF">G436_3875</name>
</gene>
<dbReference type="PATRIC" id="fig|1279460.3.peg.3957"/>
<dbReference type="AlphaFoldDB" id="A0A0M4N899"/>
<dbReference type="EMBL" id="CP012603">
    <property type="protein sequence ID" value="ALE41019.1"/>
    <property type="molecule type" value="Genomic_DNA"/>
</dbReference>
<organism evidence="1">
    <name type="scientific">Leptospira interrogans serovar Hardjo str. Norma</name>
    <dbReference type="NCBI Taxonomy" id="1279460"/>
    <lineage>
        <taxon>Bacteria</taxon>
        <taxon>Pseudomonadati</taxon>
        <taxon>Spirochaetota</taxon>
        <taxon>Spirochaetia</taxon>
        <taxon>Leptospirales</taxon>
        <taxon>Leptospiraceae</taxon>
        <taxon>Leptospira</taxon>
    </lineage>
</organism>
<dbReference type="Proteomes" id="UP000056502">
    <property type="component" value="Chromosome I"/>
</dbReference>
<evidence type="ECO:0000313" key="1">
    <source>
        <dbReference type="EMBL" id="ALE41019.1"/>
    </source>
</evidence>
<sequence length="45" mass="5342">MFFVCVSVSIKKVFIKSKKNQIGWRSILDRKILLKRVFEKFHSGV</sequence>
<reference evidence="1 2" key="1">
    <citation type="journal article" date="2015" name="Genome Announc.">
        <title>Whole-Genome Sequence of Leptospira interrogans Serovar Hardjo Subtype Hardjoprajitno Strain Norma, Isolated from Cattle in a Leptospirosis Outbreak in Brazil.</title>
        <authorList>
            <person name="Cosate M.R."/>
            <person name="Soares S.C."/>
            <person name="Mendes T.A."/>
            <person name="Raittz R.T."/>
            <person name="Moreira E.C."/>
            <person name="Leite R."/>
            <person name="Fernandes G.R."/>
            <person name="Haddad J.P."/>
            <person name="Ortega J.M."/>
        </authorList>
    </citation>
    <scope>NUCLEOTIDE SEQUENCE [LARGE SCALE GENOMIC DNA]</scope>
    <source>
        <strain evidence="1 2">Norma</strain>
    </source>
</reference>
<name>A0A0M4N899_LEPIR</name>
<evidence type="ECO:0000313" key="2">
    <source>
        <dbReference type="Proteomes" id="UP000056502"/>
    </source>
</evidence>
<proteinExistence type="predicted"/>